<evidence type="ECO:0008006" key="11">
    <source>
        <dbReference type="Google" id="ProtNLM"/>
    </source>
</evidence>
<feature type="region of interest" description="Disordered" evidence="9">
    <location>
        <begin position="490"/>
        <end position="510"/>
    </location>
</feature>
<organism evidence="10">
    <name type="scientific">mine drainage metagenome</name>
    <dbReference type="NCBI Taxonomy" id="410659"/>
    <lineage>
        <taxon>unclassified sequences</taxon>
        <taxon>metagenomes</taxon>
        <taxon>ecological metagenomes</taxon>
    </lineage>
</organism>
<evidence type="ECO:0000256" key="1">
    <source>
        <dbReference type="ARBA" id="ARBA00001946"/>
    </source>
</evidence>
<dbReference type="Pfam" id="PF02696">
    <property type="entry name" value="SelO"/>
    <property type="match status" value="1"/>
</dbReference>
<comment type="similarity">
    <text evidence="2">Belongs to the SELO family.</text>
</comment>
<proteinExistence type="inferred from homology"/>
<keyword evidence="6" id="KW-0547">Nucleotide-binding</keyword>
<dbReference type="GO" id="GO:0070733">
    <property type="term" value="F:AMPylase activity"/>
    <property type="evidence" value="ECO:0007669"/>
    <property type="project" value="TreeGrafter"/>
</dbReference>
<protein>
    <recommendedName>
        <fullName evidence="11">Protein adenylyltransferase SelO</fullName>
    </recommendedName>
</protein>
<reference evidence="10" key="1">
    <citation type="submission" date="2016-10" db="EMBL/GenBank/DDBJ databases">
        <title>Sequence of Gallionella enrichment culture.</title>
        <authorList>
            <person name="Poehlein A."/>
            <person name="Muehling M."/>
            <person name="Daniel R."/>
        </authorList>
    </citation>
    <scope>NUCLEOTIDE SEQUENCE</scope>
</reference>
<evidence type="ECO:0000256" key="3">
    <source>
        <dbReference type="ARBA" id="ARBA00022679"/>
    </source>
</evidence>
<name>A0A1J5RBW9_9ZZZZ</name>
<comment type="caution">
    <text evidence="10">The sequence shown here is derived from an EMBL/GenBank/DDBJ whole genome shotgun (WGS) entry which is preliminary data.</text>
</comment>
<gene>
    <name evidence="10" type="ORF">GALL_309900</name>
</gene>
<dbReference type="AlphaFoldDB" id="A0A1J5RBW9"/>
<dbReference type="EMBL" id="MLJW01000437">
    <property type="protein sequence ID" value="OIQ87163.1"/>
    <property type="molecule type" value="Genomic_DNA"/>
</dbReference>
<sequence length="510" mass="56090">METCQSPSMRLDGLTLRQPYCALGPEFYRAVQPQGVPAPTVSLVSDEAARLLALDSPHQDDDIRQLWAELFSGNRPPAGCDTICTVYAGHQFGNWAGQLGDGRAHLLGETDAPDAPQNCGFPRWEVQLKGAGRTPYSRHGDGRAVLRSSLREFLASEAMWHLGIPTTRALCLVTSPLPVPRERMETAAVVTRLAPTFVRFGHFEHFSYGGQHDALRKLVDWTIARVDPACAGADNPALALLQGVVARTARLVAQWQCVGFIHGVMNTDNMSMLGWTLDYGPFAFMDGFDPDHTPNTTDRFGRYAWSQQPAVARWNLLALAQALLPLIGQPQHAVDAVEAFEAFEAQFSQAMRARLQAKLGLDEPQSGDDDLVDAWLAAMAENRSDWTLSFRLLGTLGADPGAPVLPELEALFANRPHRFQAWVADYRRRLRQNPQDDATRKRAMDGVNPRFVLRHHLAQRVIAAAEDGDFAPARELLGVLRHPYAEQPEHAAYAAAPPQDAEAPALSCSS</sequence>
<evidence type="ECO:0000256" key="2">
    <source>
        <dbReference type="ARBA" id="ARBA00009747"/>
    </source>
</evidence>
<dbReference type="GO" id="GO:0046872">
    <property type="term" value="F:metal ion binding"/>
    <property type="evidence" value="ECO:0007669"/>
    <property type="project" value="UniProtKB-KW"/>
</dbReference>
<evidence type="ECO:0000256" key="8">
    <source>
        <dbReference type="ARBA" id="ARBA00022842"/>
    </source>
</evidence>
<keyword evidence="3" id="KW-0808">Transferase</keyword>
<accession>A0A1J5RBW9</accession>
<dbReference type="PANTHER" id="PTHR32057">
    <property type="entry name" value="PROTEIN ADENYLYLTRANSFERASE SELO, MITOCHONDRIAL"/>
    <property type="match status" value="1"/>
</dbReference>
<dbReference type="GO" id="GO:0005524">
    <property type="term" value="F:ATP binding"/>
    <property type="evidence" value="ECO:0007669"/>
    <property type="project" value="UniProtKB-KW"/>
</dbReference>
<evidence type="ECO:0000256" key="5">
    <source>
        <dbReference type="ARBA" id="ARBA00022723"/>
    </source>
</evidence>
<keyword evidence="5" id="KW-0479">Metal-binding</keyword>
<evidence type="ECO:0000256" key="6">
    <source>
        <dbReference type="ARBA" id="ARBA00022741"/>
    </source>
</evidence>
<dbReference type="InterPro" id="IPR003846">
    <property type="entry name" value="SelO"/>
</dbReference>
<dbReference type="NCBIfam" id="NF000658">
    <property type="entry name" value="PRK00029.1"/>
    <property type="match status" value="1"/>
</dbReference>
<keyword evidence="4" id="KW-0548">Nucleotidyltransferase</keyword>
<evidence type="ECO:0000313" key="10">
    <source>
        <dbReference type="EMBL" id="OIQ87163.1"/>
    </source>
</evidence>
<dbReference type="HAMAP" id="MF_00692">
    <property type="entry name" value="SelO"/>
    <property type="match status" value="1"/>
</dbReference>
<evidence type="ECO:0000256" key="4">
    <source>
        <dbReference type="ARBA" id="ARBA00022695"/>
    </source>
</evidence>
<comment type="cofactor">
    <cofactor evidence="1">
        <name>Mg(2+)</name>
        <dbReference type="ChEBI" id="CHEBI:18420"/>
    </cofactor>
</comment>
<evidence type="ECO:0000256" key="7">
    <source>
        <dbReference type="ARBA" id="ARBA00022840"/>
    </source>
</evidence>
<evidence type="ECO:0000256" key="9">
    <source>
        <dbReference type="SAM" id="MobiDB-lite"/>
    </source>
</evidence>
<dbReference type="PANTHER" id="PTHR32057:SF14">
    <property type="entry name" value="PROTEIN ADENYLYLTRANSFERASE SELO, MITOCHONDRIAL"/>
    <property type="match status" value="1"/>
</dbReference>
<keyword evidence="7" id="KW-0067">ATP-binding</keyword>
<keyword evidence="8" id="KW-0460">Magnesium</keyword>